<gene>
    <name evidence="1" type="ORF">GTZ99_12415</name>
</gene>
<comment type="caution">
    <text evidence="1">The sequence shown here is derived from an EMBL/GenBank/DDBJ whole genome shotgun (WGS) entry which is preliminary data.</text>
</comment>
<accession>A0ABW9XFT0</accession>
<dbReference type="Pfam" id="PF09979">
    <property type="entry name" value="DUF2213"/>
    <property type="match status" value="1"/>
</dbReference>
<keyword evidence="2" id="KW-1185">Reference proteome</keyword>
<dbReference type="RefSeq" id="WP_161719356.1">
    <property type="nucleotide sequence ID" value="NZ_JAAAPO010000005.1"/>
</dbReference>
<dbReference type="PIRSF" id="PIRSF029215">
    <property type="entry name" value="UCP029215"/>
    <property type="match status" value="1"/>
</dbReference>
<dbReference type="EMBL" id="JAAAPO010000005">
    <property type="protein sequence ID" value="NBC37354.1"/>
    <property type="molecule type" value="Genomic_DNA"/>
</dbReference>
<name>A0ABW9XFT0_9SPHN</name>
<dbReference type="InterPro" id="IPR016913">
    <property type="entry name" value="UCP029215"/>
</dbReference>
<evidence type="ECO:0000313" key="2">
    <source>
        <dbReference type="Proteomes" id="UP000753724"/>
    </source>
</evidence>
<reference evidence="2" key="1">
    <citation type="submission" date="2020-01" db="EMBL/GenBank/DDBJ databases">
        <title>Sphingomonas sp. strain CSW-10.</title>
        <authorList>
            <person name="Chen W.-M."/>
        </authorList>
    </citation>
    <scope>NUCLEOTIDE SEQUENCE [LARGE SCALE GENOMIC DNA]</scope>
    <source>
        <strain evidence="2">FSY-8</strain>
    </source>
</reference>
<proteinExistence type="predicted"/>
<sequence>MLFSDTLILDVKRQTAGGYMAVRAKVARTGVYDYLGSEIDPQNAHGLRDRGLVKVLRDESAVFDEAAARSFIGKPITDNHPPVPVTAENWRDHARGVVMGAMRDGQYLAFDLLLTDAAIIREVRGGKGELSNGYAAGIEFGDFTAPDGTKCVARQTTIRGNHVAIVDHGRAGPECRIADHAICDAVTADELNRLKAIFSQDERKPAMASIVVDGLPVSLADENAVRAVFDKKDAALADSAKALTDAKAELAARDGKIAALETQLADAKAATAPAAIDKLVADRSALIAQAKAVVPTIVTDGKTAEEIRRAVVSAKLGDKCPVEDAAVAGAFAVLAADAKPVAQTIVPIGAPAVLTDNATAVAGLRAMRYAR</sequence>
<evidence type="ECO:0000313" key="1">
    <source>
        <dbReference type="EMBL" id="NBC37354.1"/>
    </source>
</evidence>
<organism evidence="1 2">
    <name type="scientific">Novosphingobium ovatum</name>
    <dbReference type="NCBI Taxonomy" id="1908523"/>
    <lineage>
        <taxon>Bacteria</taxon>
        <taxon>Pseudomonadati</taxon>
        <taxon>Pseudomonadota</taxon>
        <taxon>Alphaproteobacteria</taxon>
        <taxon>Sphingomonadales</taxon>
        <taxon>Sphingomonadaceae</taxon>
        <taxon>Novosphingobium</taxon>
    </lineage>
</organism>
<dbReference type="Proteomes" id="UP000753724">
    <property type="component" value="Unassembled WGS sequence"/>
</dbReference>
<protein>
    <submittedName>
        <fullName evidence="1">DUF2213 domain-containing protein</fullName>
    </submittedName>
</protein>